<accession>A0AAV2W079</accession>
<proteinExistence type="predicted"/>
<protein>
    <submittedName>
        <fullName evidence="1">Uncharacterized protein</fullName>
    </submittedName>
</protein>
<name>A0AAV2W079_9VIBR</name>
<evidence type="ECO:0000313" key="2">
    <source>
        <dbReference type="Proteomes" id="UP000018211"/>
    </source>
</evidence>
<comment type="caution">
    <text evidence="1">The sequence shown here is derived from an EMBL/GenBank/DDBJ whole genome shotgun (WGS) entry which is preliminary data.</text>
</comment>
<gene>
    <name evidence="1" type="ORF">VIBNISOn1_970109</name>
</gene>
<organism evidence="1 2">
    <name type="scientific">Vibrio nigripulchritudo SOn1</name>
    <dbReference type="NCBI Taxonomy" id="1238450"/>
    <lineage>
        <taxon>Bacteria</taxon>
        <taxon>Pseudomonadati</taxon>
        <taxon>Pseudomonadota</taxon>
        <taxon>Gammaproteobacteria</taxon>
        <taxon>Vibrionales</taxon>
        <taxon>Vibrionaceae</taxon>
        <taxon>Vibrio</taxon>
    </lineage>
</organism>
<sequence>MKVSKTKGILASGEIAASQAKHIIERMEVQ</sequence>
<reference evidence="1 2" key="1">
    <citation type="journal article" date="2013" name="ISME J.">
        <title>Comparative genomics of pathogenic lineages of Vibrio nigripulchritudo identifies virulence-associated traits.</title>
        <authorList>
            <person name="Goudenege D."/>
            <person name="Labreuche Y."/>
            <person name="Krin E."/>
            <person name="Ansquer D."/>
            <person name="Mangenot S."/>
            <person name="Calteau A."/>
            <person name="Medigue C."/>
            <person name="Mazel D."/>
            <person name="Polz M.F."/>
            <person name="Le Roux F."/>
        </authorList>
    </citation>
    <scope>NUCLEOTIDE SEQUENCE [LARGE SCALE GENOMIC DNA]</scope>
    <source>
        <strain evidence="1 2">SOn1</strain>
    </source>
</reference>
<evidence type="ECO:0000313" key="1">
    <source>
        <dbReference type="EMBL" id="CCO50086.1"/>
    </source>
</evidence>
<dbReference type="AlphaFoldDB" id="A0AAV2W079"/>
<dbReference type="Proteomes" id="UP000018211">
    <property type="component" value="Unassembled WGS sequence"/>
</dbReference>
<dbReference type="EMBL" id="CAOF01000194">
    <property type="protein sequence ID" value="CCO50086.1"/>
    <property type="molecule type" value="Genomic_DNA"/>
</dbReference>